<evidence type="ECO:0000256" key="1">
    <source>
        <dbReference type="ARBA" id="ARBA00000085"/>
    </source>
</evidence>
<evidence type="ECO:0000256" key="7">
    <source>
        <dbReference type="ARBA" id="ARBA00022840"/>
    </source>
</evidence>
<keyword evidence="4" id="KW-0808">Transferase</keyword>
<dbReference type="GO" id="GO:0016301">
    <property type="term" value="F:kinase activity"/>
    <property type="evidence" value="ECO:0007669"/>
    <property type="project" value="UniProtKB-KW"/>
</dbReference>
<evidence type="ECO:0000256" key="4">
    <source>
        <dbReference type="ARBA" id="ARBA00022679"/>
    </source>
</evidence>
<gene>
    <name evidence="12" type="ORF">ABQ292_18940</name>
</gene>
<keyword evidence="5" id="KW-0547">Nucleotide-binding</keyword>
<evidence type="ECO:0000256" key="8">
    <source>
        <dbReference type="ARBA" id="ARBA00023012"/>
    </source>
</evidence>
<dbReference type="Proteomes" id="UP001560045">
    <property type="component" value="Unassembled WGS sequence"/>
</dbReference>
<comment type="catalytic activity">
    <reaction evidence="1">
        <text>ATP + protein L-histidine = ADP + protein N-phospho-L-histidine.</text>
        <dbReference type="EC" id="2.7.13.3"/>
    </reaction>
</comment>
<evidence type="ECO:0000256" key="5">
    <source>
        <dbReference type="ARBA" id="ARBA00022741"/>
    </source>
</evidence>
<keyword evidence="7" id="KW-0067">ATP-binding</keyword>
<protein>
    <recommendedName>
        <fullName evidence="2">histidine kinase</fullName>
        <ecNumber evidence="2">2.7.13.3</ecNumber>
    </recommendedName>
</protein>
<dbReference type="Pfam" id="PF07730">
    <property type="entry name" value="HisKA_3"/>
    <property type="match status" value="1"/>
</dbReference>
<dbReference type="Gene3D" id="1.10.10.10">
    <property type="entry name" value="Winged helix-like DNA-binding domain superfamily/Winged helix DNA-binding domain"/>
    <property type="match status" value="1"/>
</dbReference>
<keyword evidence="9" id="KW-0175">Coiled coil</keyword>
<feature type="region of interest" description="Disordered" evidence="10">
    <location>
        <begin position="1"/>
        <end position="27"/>
    </location>
</feature>
<evidence type="ECO:0000256" key="9">
    <source>
        <dbReference type="SAM" id="Coils"/>
    </source>
</evidence>
<reference evidence="12 13" key="1">
    <citation type="submission" date="2024-06" db="EMBL/GenBank/DDBJ databases">
        <title>Draft genome sequence of Geodermatophilus badlandi, a novel member of the Geodermatophilaceae isolated from badland sedimentary rocks in the Red desert, Wyoming, USA.</title>
        <authorList>
            <person name="Ben Tekaya S."/>
            <person name="Nouioui I."/>
            <person name="Flores G.M."/>
            <person name="Shaal M.N."/>
            <person name="Bredoire F."/>
            <person name="Basile F."/>
            <person name="Van Diepen L."/>
            <person name="Ward N.L."/>
        </authorList>
    </citation>
    <scope>NUCLEOTIDE SEQUENCE [LARGE SCALE GENOMIC DNA]</scope>
    <source>
        <strain evidence="12 13">WL48A</strain>
    </source>
</reference>
<keyword evidence="13" id="KW-1185">Reference proteome</keyword>
<feature type="coiled-coil region" evidence="9">
    <location>
        <begin position="173"/>
        <end position="200"/>
    </location>
</feature>
<dbReference type="RefSeq" id="WP_369209267.1">
    <property type="nucleotide sequence ID" value="NZ_JBFNXQ010000071.1"/>
</dbReference>
<accession>A0ABV3XIP0</accession>
<sequence length="440" mass="44934">MSAQPTAGTAAAGPATGVPGPAPAPWRWAQDHPRLVDAGLAVVVLAVATPGLDSRGRGDGGSDAVTLGTLVVAAAALVLRRRNPLAVWAVAGVAAVLHGEGGTALAVPALVALGTVGDREPLTTTVLTTALTCAGFALARTPVDGPLVEGRGDSPVLSVLALSGSAAAVGVAVRSSRAALEAARARARQAELTREEEAERRVTGERLRIARELHDVVAHHISVVNVQAGVARHLVDGHPDQARSALGLVREANRTALSELSAVVGLLRSADGSAPAEPAPGLDRLDALLESARRTGLRLTATTRGAPAPLVVEHRPQAVVIEVGNPVAAGVAGRRARADRHARAGGGRVRDADRRPLPGRHPHGAGVHPEGAGVTVRVLPADDQVLIRSGSAARLHLSPLTGTTHGKRAMSELRVGDRAQLVVLTHRTGLVHAGDPGRRP</sequence>
<evidence type="ECO:0000259" key="11">
    <source>
        <dbReference type="Pfam" id="PF07730"/>
    </source>
</evidence>
<evidence type="ECO:0000256" key="6">
    <source>
        <dbReference type="ARBA" id="ARBA00022777"/>
    </source>
</evidence>
<evidence type="ECO:0000256" key="3">
    <source>
        <dbReference type="ARBA" id="ARBA00022553"/>
    </source>
</evidence>
<organism evidence="12 13">
    <name type="scientific">Geodermatophilus maliterrae</name>
    <dbReference type="NCBI Taxonomy" id="3162531"/>
    <lineage>
        <taxon>Bacteria</taxon>
        <taxon>Bacillati</taxon>
        <taxon>Actinomycetota</taxon>
        <taxon>Actinomycetes</taxon>
        <taxon>Geodermatophilales</taxon>
        <taxon>Geodermatophilaceae</taxon>
        <taxon>Geodermatophilus</taxon>
    </lineage>
</organism>
<feature type="compositionally biased region" description="Low complexity" evidence="10">
    <location>
        <begin position="1"/>
        <end position="19"/>
    </location>
</feature>
<comment type="caution">
    <text evidence="12">The sequence shown here is derived from an EMBL/GenBank/DDBJ whole genome shotgun (WGS) entry which is preliminary data.</text>
</comment>
<dbReference type="PANTHER" id="PTHR24421">
    <property type="entry name" value="NITRATE/NITRITE SENSOR PROTEIN NARX-RELATED"/>
    <property type="match status" value="1"/>
</dbReference>
<keyword evidence="8" id="KW-0902">Two-component regulatory system</keyword>
<dbReference type="EMBL" id="JBFNXQ010000071">
    <property type="protein sequence ID" value="MEX5720445.1"/>
    <property type="molecule type" value="Genomic_DNA"/>
</dbReference>
<dbReference type="InterPro" id="IPR050482">
    <property type="entry name" value="Sensor_HK_TwoCompSys"/>
</dbReference>
<keyword evidence="6 12" id="KW-0418">Kinase</keyword>
<evidence type="ECO:0000256" key="10">
    <source>
        <dbReference type="SAM" id="MobiDB-lite"/>
    </source>
</evidence>
<proteinExistence type="predicted"/>
<keyword evidence="3" id="KW-0597">Phosphoprotein</keyword>
<dbReference type="InterPro" id="IPR036388">
    <property type="entry name" value="WH-like_DNA-bd_sf"/>
</dbReference>
<evidence type="ECO:0000313" key="13">
    <source>
        <dbReference type="Proteomes" id="UP001560045"/>
    </source>
</evidence>
<dbReference type="PANTHER" id="PTHR24421:SF10">
    <property type="entry name" value="NITRATE_NITRITE SENSOR PROTEIN NARQ"/>
    <property type="match status" value="1"/>
</dbReference>
<feature type="domain" description="Signal transduction histidine kinase subgroup 3 dimerisation and phosphoacceptor" evidence="11">
    <location>
        <begin position="205"/>
        <end position="270"/>
    </location>
</feature>
<evidence type="ECO:0000313" key="12">
    <source>
        <dbReference type="EMBL" id="MEX5720445.1"/>
    </source>
</evidence>
<dbReference type="EC" id="2.7.13.3" evidence="2"/>
<dbReference type="Gene3D" id="1.20.5.1930">
    <property type="match status" value="1"/>
</dbReference>
<dbReference type="InterPro" id="IPR011712">
    <property type="entry name" value="Sig_transdc_His_kin_sub3_dim/P"/>
</dbReference>
<feature type="region of interest" description="Disordered" evidence="10">
    <location>
        <begin position="332"/>
        <end position="371"/>
    </location>
</feature>
<evidence type="ECO:0000256" key="2">
    <source>
        <dbReference type="ARBA" id="ARBA00012438"/>
    </source>
</evidence>
<name>A0ABV3XIP0_9ACTN</name>